<name>A0A914DTZ0_9BILA</name>
<keyword evidence="3" id="KW-1185">Reference proteome</keyword>
<proteinExistence type="predicted"/>
<dbReference type="PROSITE" id="PS51388">
    <property type="entry name" value="GED"/>
    <property type="match status" value="1"/>
</dbReference>
<evidence type="ECO:0000313" key="3">
    <source>
        <dbReference type="Proteomes" id="UP000887540"/>
    </source>
</evidence>
<evidence type="ECO:0000256" key="1">
    <source>
        <dbReference type="SAM" id="Coils"/>
    </source>
</evidence>
<dbReference type="AlphaFoldDB" id="A0A914DTZ0"/>
<dbReference type="GO" id="GO:0003924">
    <property type="term" value="F:GTPase activity"/>
    <property type="evidence" value="ECO:0007669"/>
    <property type="project" value="InterPro"/>
</dbReference>
<dbReference type="InterPro" id="IPR003130">
    <property type="entry name" value="GED"/>
</dbReference>
<organism evidence="3 4">
    <name type="scientific">Acrobeloides nanus</name>
    <dbReference type="NCBI Taxonomy" id="290746"/>
    <lineage>
        <taxon>Eukaryota</taxon>
        <taxon>Metazoa</taxon>
        <taxon>Ecdysozoa</taxon>
        <taxon>Nematoda</taxon>
        <taxon>Chromadorea</taxon>
        <taxon>Rhabditida</taxon>
        <taxon>Tylenchina</taxon>
        <taxon>Cephalobomorpha</taxon>
        <taxon>Cephaloboidea</taxon>
        <taxon>Cephalobidae</taxon>
        <taxon>Acrobeloides</taxon>
    </lineage>
</organism>
<dbReference type="Proteomes" id="UP000887540">
    <property type="component" value="Unplaced"/>
</dbReference>
<protein>
    <submittedName>
        <fullName evidence="4">GED domain-containing protein</fullName>
    </submittedName>
</protein>
<dbReference type="Pfam" id="PF02212">
    <property type="entry name" value="GED"/>
    <property type="match status" value="1"/>
</dbReference>
<accession>A0A914DTZ0</accession>
<dbReference type="GO" id="GO:0005525">
    <property type="term" value="F:GTP binding"/>
    <property type="evidence" value="ECO:0007669"/>
    <property type="project" value="InterPro"/>
</dbReference>
<dbReference type="WBParaSite" id="ACRNAN_scaffold3683.g32737.t1">
    <property type="protein sequence ID" value="ACRNAN_scaffold3683.g32737.t1"/>
    <property type="gene ID" value="ACRNAN_scaffold3683.g32737"/>
</dbReference>
<feature type="coiled-coil region" evidence="1">
    <location>
        <begin position="24"/>
        <end position="58"/>
    </location>
</feature>
<sequence length="116" mass="13213">MKLLVNHVKSQVYEELFNQLILNENKSKENIDKLLSESDEVKKRRNEANATLRALNKANEIINEIRESDYDVPEEKEEVESIDSSRGFLADIKKFIVDGAGASGAEFILWGGFDPR</sequence>
<evidence type="ECO:0000259" key="2">
    <source>
        <dbReference type="PROSITE" id="PS51388"/>
    </source>
</evidence>
<dbReference type="InterPro" id="IPR020850">
    <property type="entry name" value="GED_dom"/>
</dbReference>
<evidence type="ECO:0000313" key="4">
    <source>
        <dbReference type="WBParaSite" id="ACRNAN_scaffold3683.g32737.t1"/>
    </source>
</evidence>
<reference evidence="4" key="1">
    <citation type="submission" date="2022-11" db="UniProtKB">
        <authorList>
            <consortium name="WormBaseParasite"/>
        </authorList>
    </citation>
    <scope>IDENTIFICATION</scope>
</reference>
<keyword evidence="1" id="KW-0175">Coiled coil</keyword>
<feature type="domain" description="GED" evidence="2">
    <location>
        <begin position="1"/>
        <end position="70"/>
    </location>
</feature>